<accession>A0A8S1B2V7</accession>
<dbReference type="EMBL" id="CADEBC010000587">
    <property type="protein sequence ID" value="CAB3256846.1"/>
    <property type="molecule type" value="Genomic_DNA"/>
</dbReference>
<evidence type="ECO:0000313" key="6">
    <source>
        <dbReference type="Proteomes" id="UP000494106"/>
    </source>
</evidence>
<evidence type="ECO:0000259" key="3">
    <source>
        <dbReference type="Pfam" id="PF13863"/>
    </source>
</evidence>
<reference evidence="6 7" key="1">
    <citation type="submission" date="2020-04" db="EMBL/GenBank/DDBJ databases">
        <authorList>
            <person name="Wallbank WR R."/>
            <person name="Pardo Diaz C."/>
            <person name="Kozak K."/>
            <person name="Martin S."/>
            <person name="Jiggins C."/>
            <person name="Moest M."/>
            <person name="Warren A I."/>
            <person name="Byers J.R.P. K."/>
            <person name="Montejo-Kovacevich G."/>
            <person name="Yen C E."/>
        </authorList>
    </citation>
    <scope>NUCLEOTIDE SEQUENCE [LARGE SCALE GENOMIC DNA]</scope>
</reference>
<feature type="domain" description="DUF4200" evidence="3">
    <location>
        <begin position="54"/>
        <end position="169"/>
    </location>
</feature>
<dbReference type="Proteomes" id="UP000494256">
    <property type="component" value="Unassembled WGS sequence"/>
</dbReference>
<sequence>MKKTKDLAPIAIPHGPPVECTAEYFKSKMESASIVKKYPVWDVARPTPQVLLEQARRDLMEADEELALKRIEEQKNRAIMDEKWEDLRKKELLLKESFISFNKFIRENQEKRDRAERKMVADTEVLERKTKETEAMRQRVIEMEEVKQMMEKQVKDYTIYEDYLMSVVNNYPEFKQPLDVLNRYEALAAAKSTLAERQERDLEMLEEARQEIASLTEEKKLFIMGLNNTLADLRWRYDQIRNRVIKWELALNRLKETAAARHVELCHVRSAIWSLYVKICKHKGLTIDVDTDDFESQLVVIMRALLELRRIYKIAQRRSRDKDCESMATN</sequence>
<dbReference type="InterPro" id="IPR025252">
    <property type="entry name" value="DUF4200"/>
</dbReference>
<keyword evidence="6" id="KW-1185">Reference proteome</keyword>
<feature type="coiled-coil region" evidence="2">
    <location>
        <begin position="188"/>
        <end position="257"/>
    </location>
</feature>
<gene>
    <name evidence="5" type="ORF">APLA_LOCUS15581</name>
    <name evidence="4" type="ORF">APLA_LOCUS73</name>
</gene>
<dbReference type="Proteomes" id="UP000494106">
    <property type="component" value="Unassembled WGS sequence"/>
</dbReference>
<proteinExistence type="predicted"/>
<keyword evidence="1 2" id="KW-0175">Coiled coil</keyword>
<dbReference type="EMBL" id="CADEBD010000024">
    <property type="protein sequence ID" value="CAB3219919.1"/>
    <property type="molecule type" value="Genomic_DNA"/>
</dbReference>
<evidence type="ECO:0000256" key="1">
    <source>
        <dbReference type="ARBA" id="ARBA00023054"/>
    </source>
</evidence>
<evidence type="ECO:0000313" key="5">
    <source>
        <dbReference type="EMBL" id="CAB3256846.1"/>
    </source>
</evidence>
<dbReference type="GO" id="GO:0005856">
    <property type="term" value="C:cytoskeleton"/>
    <property type="evidence" value="ECO:0007669"/>
    <property type="project" value="UniProtKB-ARBA"/>
</dbReference>
<comment type="caution">
    <text evidence="5">The sequence shown here is derived from an EMBL/GenBank/DDBJ whole genome shotgun (WGS) entry which is preliminary data.</text>
</comment>
<dbReference type="InterPro" id="IPR051147">
    <property type="entry name" value="CFAP_domain-containing"/>
</dbReference>
<evidence type="ECO:0000313" key="4">
    <source>
        <dbReference type="EMBL" id="CAB3219919.1"/>
    </source>
</evidence>
<organism evidence="5 6">
    <name type="scientific">Arctia plantaginis</name>
    <name type="common">Wood tiger moth</name>
    <name type="synonym">Phalaena plantaginis</name>
    <dbReference type="NCBI Taxonomy" id="874455"/>
    <lineage>
        <taxon>Eukaryota</taxon>
        <taxon>Metazoa</taxon>
        <taxon>Ecdysozoa</taxon>
        <taxon>Arthropoda</taxon>
        <taxon>Hexapoda</taxon>
        <taxon>Insecta</taxon>
        <taxon>Pterygota</taxon>
        <taxon>Neoptera</taxon>
        <taxon>Endopterygota</taxon>
        <taxon>Lepidoptera</taxon>
        <taxon>Glossata</taxon>
        <taxon>Ditrysia</taxon>
        <taxon>Noctuoidea</taxon>
        <taxon>Erebidae</taxon>
        <taxon>Arctiinae</taxon>
        <taxon>Arctia</taxon>
    </lineage>
</organism>
<name>A0A8S1B2V7_ARCPL</name>
<dbReference type="OrthoDB" id="10264298at2759"/>
<protein>
    <recommendedName>
        <fullName evidence="3">DUF4200 domain-containing protein</fullName>
    </recommendedName>
</protein>
<dbReference type="AlphaFoldDB" id="A0A8S1B2V7"/>
<dbReference type="PANTHER" id="PTHR21683">
    <property type="entry name" value="COILED-COIL DOMAIN-CONTAINING PROTEIN 42 LIKE-2-LIKE-RELATED"/>
    <property type="match status" value="1"/>
</dbReference>
<evidence type="ECO:0000313" key="7">
    <source>
        <dbReference type="Proteomes" id="UP000494256"/>
    </source>
</evidence>
<dbReference type="Pfam" id="PF13863">
    <property type="entry name" value="DUF4200"/>
    <property type="match status" value="1"/>
</dbReference>
<evidence type="ECO:0000256" key="2">
    <source>
        <dbReference type="SAM" id="Coils"/>
    </source>
</evidence>
<dbReference type="PANTHER" id="PTHR21683:SF2">
    <property type="entry name" value="COILED-COIL DOMAIN-CONTAINING PROTEIN 42 LIKE-2-LIKE"/>
    <property type="match status" value="1"/>
</dbReference>